<dbReference type="AlphaFoldDB" id="A0A0A2LWY2"/>
<comment type="caution">
    <text evidence="2">The sequence shown here is derived from an EMBL/GenBank/DDBJ whole genome shotgun (WGS) entry which is preliminary data.</text>
</comment>
<name>A0A0A2LWY2_9FLAO</name>
<reference evidence="2 3" key="1">
    <citation type="submission" date="2013-09" db="EMBL/GenBank/DDBJ databases">
        <authorList>
            <person name="Zeng Z."/>
            <person name="Chen C."/>
        </authorList>
    </citation>
    <scope>NUCLEOTIDE SEQUENCE [LARGE SCALE GENOMIC DNA]</scope>
    <source>
        <strain evidence="2 3">WB 3.3-2</strain>
    </source>
</reference>
<sequence length="60" mass="6991">MAFCLFAWGNAFKLIYVCFLLMVLHLGNFFIKLINRHFAAHAMPKIKKPHAIAWGLVFRL</sequence>
<organism evidence="2 3">
    <name type="scientific">Flavobacterium rivuli WB 3.3-2 = DSM 21788</name>
    <dbReference type="NCBI Taxonomy" id="1121895"/>
    <lineage>
        <taxon>Bacteria</taxon>
        <taxon>Pseudomonadati</taxon>
        <taxon>Bacteroidota</taxon>
        <taxon>Flavobacteriia</taxon>
        <taxon>Flavobacteriales</taxon>
        <taxon>Flavobacteriaceae</taxon>
        <taxon>Flavobacterium</taxon>
    </lineage>
</organism>
<feature type="transmembrane region" description="Helical" evidence="1">
    <location>
        <begin position="14"/>
        <end position="35"/>
    </location>
</feature>
<accession>A0A0A2LWY2</accession>
<keyword evidence="1" id="KW-1133">Transmembrane helix</keyword>
<evidence type="ECO:0000313" key="3">
    <source>
        <dbReference type="Proteomes" id="UP000030152"/>
    </source>
</evidence>
<keyword evidence="1" id="KW-0472">Membrane</keyword>
<keyword evidence="3" id="KW-1185">Reference proteome</keyword>
<dbReference type="Proteomes" id="UP000030152">
    <property type="component" value="Unassembled WGS sequence"/>
</dbReference>
<evidence type="ECO:0000313" key="2">
    <source>
        <dbReference type="EMBL" id="KGO84882.1"/>
    </source>
</evidence>
<dbReference type="EMBL" id="JRLX01000032">
    <property type="protein sequence ID" value="KGO84882.1"/>
    <property type="molecule type" value="Genomic_DNA"/>
</dbReference>
<keyword evidence="1" id="KW-0812">Transmembrane</keyword>
<gene>
    <name evidence="2" type="ORF">Q765_19130</name>
</gene>
<proteinExistence type="predicted"/>
<evidence type="ECO:0000256" key="1">
    <source>
        <dbReference type="SAM" id="Phobius"/>
    </source>
</evidence>
<protein>
    <submittedName>
        <fullName evidence="2">Uncharacterized protein</fullName>
    </submittedName>
</protein>